<dbReference type="InterPro" id="IPR013424">
    <property type="entry name" value="Ice-binding_C"/>
</dbReference>
<dbReference type="NCBIfam" id="TIGR02595">
    <property type="entry name" value="PEP_CTERM"/>
    <property type="match status" value="1"/>
</dbReference>
<feature type="domain" description="Ice-binding protein C-terminal" evidence="1">
    <location>
        <begin position="274"/>
        <end position="297"/>
    </location>
</feature>
<protein>
    <recommendedName>
        <fullName evidence="1">Ice-binding protein C-terminal domain-containing protein</fullName>
    </recommendedName>
</protein>
<reference evidence="2" key="2">
    <citation type="journal article" date="2020" name="Microorganisms">
        <title>Osmotic Adaptation and Compatible Solute Biosynthesis of Phototrophic Bacteria as Revealed from Genome Analyses.</title>
        <authorList>
            <person name="Imhoff J.F."/>
            <person name="Rahn T."/>
            <person name="Kunzel S."/>
            <person name="Keller A."/>
            <person name="Neulinger S.C."/>
        </authorList>
    </citation>
    <scope>NUCLEOTIDE SEQUENCE</scope>
    <source>
        <strain evidence="2">DSM 11080</strain>
    </source>
</reference>
<comment type="caution">
    <text evidence="2">The sequence shown here is derived from an EMBL/GenBank/DDBJ whole genome shotgun (WGS) entry which is preliminary data.</text>
</comment>
<accession>A0AAJ0U3N7</accession>
<sequence length="306" mass="33585">MELIVMFEYKSWYSALAGIPFALASFTVWSSPIGGLIDTDRFGYSGTISRYDTRSDAENGVNPIDTISIGDRDLSLYIADNDQVAPNFNMMMGSWWYTTDDQGRSGWGNTRGNTGVGFLQLYDNDSSTDSSLSMMFDAFDGTYYTEFEMDLEGSDAGSSDYARLSAYDNVNDGGVWHSYSLNLTATGLQGEEIAPGVIESTVQPTGVTGSIAGLFEITENETSPDRLGFYSVDLGLSMTNWAWSNRDSLKTQDNDGNVIDDEFSPSVFRTVSEVPEPTMLSLLGIAGLMASFTYRRRKSTTNNITV</sequence>
<evidence type="ECO:0000259" key="1">
    <source>
        <dbReference type="Pfam" id="PF07589"/>
    </source>
</evidence>
<proteinExistence type="predicted"/>
<dbReference type="Proteomes" id="UP001296776">
    <property type="component" value="Unassembled WGS sequence"/>
</dbReference>
<reference evidence="2" key="1">
    <citation type="submission" date="2017-08" db="EMBL/GenBank/DDBJ databases">
        <authorList>
            <person name="Imhoff J.F."/>
            <person name="Rahn T."/>
            <person name="Kuenzel S."/>
            <person name="Neulinger S.C."/>
        </authorList>
    </citation>
    <scope>NUCLEOTIDE SEQUENCE</scope>
    <source>
        <strain evidence="2">DSM 11080</strain>
    </source>
</reference>
<dbReference type="EMBL" id="NRSJ01000012">
    <property type="protein sequence ID" value="MBK1704626.1"/>
    <property type="molecule type" value="Genomic_DNA"/>
</dbReference>
<evidence type="ECO:0000313" key="3">
    <source>
        <dbReference type="Proteomes" id="UP001296776"/>
    </source>
</evidence>
<dbReference type="Pfam" id="PF07589">
    <property type="entry name" value="PEP-CTERM"/>
    <property type="match status" value="1"/>
</dbReference>
<dbReference type="AlphaFoldDB" id="A0AAJ0U3N7"/>
<name>A0AAJ0U3N7_9GAMM</name>
<organism evidence="2 3">
    <name type="scientific">Halochromatium glycolicum</name>
    <dbReference type="NCBI Taxonomy" id="85075"/>
    <lineage>
        <taxon>Bacteria</taxon>
        <taxon>Pseudomonadati</taxon>
        <taxon>Pseudomonadota</taxon>
        <taxon>Gammaproteobacteria</taxon>
        <taxon>Chromatiales</taxon>
        <taxon>Chromatiaceae</taxon>
        <taxon>Halochromatium</taxon>
    </lineage>
</organism>
<evidence type="ECO:0000313" key="2">
    <source>
        <dbReference type="EMBL" id="MBK1704626.1"/>
    </source>
</evidence>
<keyword evidence="3" id="KW-1185">Reference proteome</keyword>
<gene>
    <name evidence="2" type="ORF">CKO40_08770</name>
</gene>